<dbReference type="Gene3D" id="3.90.1530.30">
    <property type="match status" value="1"/>
</dbReference>
<accession>A0ABV7Z902</accession>
<dbReference type="SUPFAM" id="SSF109709">
    <property type="entry name" value="KorB DNA-binding domain-like"/>
    <property type="match status" value="1"/>
</dbReference>
<name>A0ABV7Z902_9DEIO</name>
<gene>
    <name evidence="3" type="ORF">ACFOSB_11260</name>
</gene>
<organism evidence="3 4">
    <name type="scientific">Deinococcus rufus</name>
    <dbReference type="NCBI Taxonomy" id="2136097"/>
    <lineage>
        <taxon>Bacteria</taxon>
        <taxon>Thermotogati</taxon>
        <taxon>Deinococcota</taxon>
        <taxon>Deinococci</taxon>
        <taxon>Deinococcales</taxon>
        <taxon>Deinococcaceae</taxon>
        <taxon>Deinococcus</taxon>
    </lineage>
</organism>
<dbReference type="RefSeq" id="WP_380101990.1">
    <property type="nucleotide sequence ID" value="NZ_JBHRZG010000011.1"/>
</dbReference>
<keyword evidence="4" id="KW-1185">Reference proteome</keyword>
<dbReference type="InterPro" id="IPR003115">
    <property type="entry name" value="ParB_N"/>
</dbReference>
<dbReference type="PANTHER" id="PTHR33375">
    <property type="entry name" value="CHROMOSOME-PARTITIONING PROTEIN PARB-RELATED"/>
    <property type="match status" value="1"/>
</dbReference>
<dbReference type="SUPFAM" id="SSF110849">
    <property type="entry name" value="ParB/Sulfiredoxin"/>
    <property type="match status" value="1"/>
</dbReference>
<feature type="compositionally biased region" description="Low complexity" evidence="1">
    <location>
        <begin position="839"/>
        <end position="859"/>
    </location>
</feature>
<dbReference type="Gene3D" id="1.10.10.2830">
    <property type="match status" value="1"/>
</dbReference>
<feature type="compositionally biased region" description="Polar residues" evidence="1">
    <location>
        <begin position="828"/>
        <end position="837"/>
    </location>
</feature>
<evidence type="ECO:0000256" key="1">
    <source>
        <dbReference type="SAM" id="MobiDB-lite"/>
    </source>
</evidence>
<evidence type="ECO:0000313" key="4">
    <source>
        <dbReference type="Proteomes" id="UP001595803"/>
    </source>
</evidence>
<reference evidence="4" key="1">
    <citation type="journal article" date="2019" name="Int. J. Syst. Evol. Microbiol.">
        <title>The Global Catalogue of Microorganisms (GCM) 10K type strain sequencing project: providing services to taxonomists for standard genome sequencing and annotation.</title>
        <authorList>
            <consortium name="The Broad Institute Genomics Platform"/>
            <consortium name="The Broad Institute Genome Sequencing Center for Infectious Disease"/>
            <person name="Wu L."/>
            <person name="Ma J."/>
        </authorList>
    </citation>
    <scope>NUCLEOTIDE SEQUENCE [LARGE SCALE GENOMIC DNA]</scope>
    <source>
        <strain evidence="4">CCTCC AB 2017081</strain>
    </source>
</reference>
<feature type="region of interest" description="Disordered" evidence="1">
    <location>
        <begin position="161"/>
        <end position="196"/>
    </location>
</feature>
<feature type="domain" description="ParB-like N-terminal" evidence="2">
    <location>
        <begin position="491"/>
        <end position="601"/>
    </location>
</feature>
<proteinExistence type="predicted"/>
<evidence type="ECO:0000313" key="3">
    <source>
        <dbReference type="EMBL" id="MFC3833435.1"/>
    </source>
</evidence>
<feature type="region of interest" description="Disordered" evidence="1">
    <location>
        <begin position="461"/>
        <end position="480"/>
    </location>
</feature>
<sequence>MTATEQPAEHAAAPAMAERRGWYRTGAQRHDHWVDCGATALCGQDVPLAAAVVGLHDVEPNRGFQSGVIHVQACPACLDGLIQRLFGVTFRAGDRVTSRELGMTLHGTVERLFLDDDGVPHLDLERFWIRPPADAQEQREREESGIKHWYRRADTCRPFTSKESAMSTATSASTSKKPRSKAASASALPAQEPPAPATWMPGDFVVCRVTVEQRNTGAQTVCSGIIGVVVGTTPGFRAVNKYGEFTVPAAAITAQDDHTPSVPLRAGDRVTRRPVTRERFEVMADAASLSAAVQLRDLATGDPVVAAGRDLRVEHRVRIADLYADLGLSVPGAAAGSSDPDQPFGVTDEQLDAAIRAPALTSGWWRHRGGPAHWIEQGRAVCGRVITGEAVPQSADVVDPAFQINQCKKCAAALAKRQATEVPASAEADAVPAPPDVAAERVAIGTPVPVDMPLPQGDPGALAAQAGSPTTEDPARTYSIPHIEPFRPGIRFLPWNKILASQLNPRKHFDLEGLIELAVSIYRGGLKQNLQARPHPTRPGFYEIVAGERRWRAIGLLVKGLEVGEGENRETLTLPAEWELPVLVEDLTDAELVRAAMSENIQRNNMTPLEVADGFRAMVDGGLSDAQVATIFHRKVKSVIRLVQISRALAPGLRTLFDQGRLSQAQAELFALAPEPVQEHAEQDIRRTNVVPTVDQIKAFVLKHVFPVHVAQFPPPWYTGRVVEKDLFGDLPAFYADFGQALQLQERHAVALAQKDVEKGAAFADVAVRPEVQLWNYEQAAGTGVLYWINVITGELKRYEGLRSNQPQTVKHHFEAAQPVPVHEAPTRASTANTPSASGAARETAPTPPAGGAATATAPVTPLSPTYPARKIAANGYFQHALDVAQDTPILLRAVALLGLINEDMRLTPASRAAAVEAARGCGGLLHVDDRGQLALSADHVPAEGPMAAVLLPALLALPGEVLDTLLAAHLAAWSEAFLDASLIFEARDRVPALPPFQLTEGYLKQCDRPALEELYRDAGLGSTQNTTAGYLRDELLTEAPRLAQEGFLPRPLRGEQP</sequence>
<dbReference type="PANTHER" id="PTHR33375:SF7">
    <property type="entry name" value="CHROMOSOME 2-PARTITIONING PROTEIN PARB-RELATED"/>
    <property type="match status" value="1"/>
</dbReference>
<comment type="caution">
    <text evidence="3">The sequence shown here is derived from an EMBL/GenBank/DDBJ whole genome shotgun (WGS) entry which is preliminary data.</text>
</comment>
<evidence type="ECO:0000259" key="2">
    <source>
        <dbReference type="SMART" id="SM00470"/>
    </source>
</evidence>
<protein>
    <submittedName>
        <fullName evidence="3">ParB/RepB/Spo0J family partition protein</fullName>
    </submittedName>
</protein>
<feature type="compositionally biased region" description="Low complexity" evidence="1">
    <location>
        <begin position="161"/>
        <end position="190"/>
    </location>
</feature>
<dbReference type="SMART" id="SM00470">
    <property type="entry name" value="ParB"/>
    <property type="match status" value="1"/>
</dbReference>
<dbReference type="InterPro" id="IPR050336">
    <property type="entry name" value="Chromosome_partition/occlusion"/>
</dbReference>
<dbReference type="InterPro" id="IPR036086">
    <property type="entry name" value="ParB/Sulfiredoxin_sf"/>
</dbReference>
<dbReference type="Pfam" id="PF02195">
    <property type="entry name" value="ParB_N"/>
    <property type="match status" value="1"/>
</dbReference>
<feature type="region of interest" description="Disordered" evidence="1">
    <location>
        <begin position="822"/>
        <end position="859"/>
    </location>
</feature>
<dbReference type="Proteomes" id="UP001595803">
    <property type="component" value="Unassembled WGS sequence"/>
</dbReference>
<dbReference type="EMBL" id="JBHRZG010000011">
    <property type="protein sequence ID" value="MFC3833435.1"/>
    <property type="molecule type" value="Genomic_DNA"/>
</dbReference>